<reference evidence="2 3" key="1">
    <citation type="submission" date="2019-03" db="EMBL/GenBank/DDBJ databases">
        <title>Draft Genome Sequence of Duganella callidus sp. nov., a Novel Duganella Species Isolated from Cultivated Soil.</title>
        <authorList>
            <person name="Raths R."/>
            <person name="Peta V."/>
            <person name="Bucking H."/>
        </authorList>
    </citation>
    <scope>NUCLEOTIDE SEQUENCE [LARGE SCALE GENOMIC DNA]</scope>
    <source>
        <strain evidence="2 3">DN04</strain>
    </source>
</reference>
<dbReference type="InterPro" id="IPR008979">
    <property type="entry name" value="Galactose-bd-like_sf"/>
</dbReference>
<feature type="chain" id="PRO_5021241397" description="Dockerin domain-containing protein" evidence="1">
    <location>
        <begin position="30"/>
        <end position="443"/>
    </location>
</feature>
<dbReference type="SUPFAM" id="SSF49785">
    <property type="entry name" value="Galactose-binding domain-like"/>
    <property type="match status" value="1"/>
</dbReference>
<evidence type="ECO:0000256" key="1">
    <source>
        <dbReference type="SAM" id="SignalP"/>
    </source>
</evidence>
<evidence type="ECO:0000313" key="2">
    <source>
        <dbReference type="EMBL" id="TFW13196.1"/>
    </source>
</evidence>
<feature type="signal peptide" evidence="1">
    <location>
        <begin position="1"/>
        <end position="29"/>
    </location>
</feature>
<dbReference type="AlphaFoldDB" id="A0A4Y9RZK1"/>
<evidence type="ECO:0000313" key="3">
    <source>
        <dbReference type="Proteomes" id="UP000297729"/>
    </source>
</evidence>
<dbReference type="SUPFAM" id="SSF63446">
    <property type="entry name" value="Type I dockerin domain"/>
    <property type="match status" value="1"/>
</dbReference>
<gene>
    <name evidence="2" type="ORF">E4L98_29430</name>
</gene>
<dbReference type="PROSITE" id="PS00018">
    <property type="entry name" value="EF_HAND_1"/>
    <property type="match status" value="2"/>
</dbReference>
<keyword evidence="3" id="KW-1185">Reference proteome</keyword>
<dbReference type="EMBL" id="SPVG01000278">
    <property type="protein sequence ID" value="TFW13196.1"/>
    <property type="molecule type" value="Genomic_DNA"/>
</dbReference>
<dbReference type="RefSeq" id="WP_135205098.1">
    <property type="nucleotide sequence ID" value="NZ_SPVG01000278.1"/>
</dbReference>
<dbReference type="Pfam" id="PF00404">
    <property type="entry name" value="Dockerin_1"/>
    <property type="match status" value="1"/>
</dbReference>
<dbReference type="InterPro" id="IPR002105">
    <property type="entry name" value="Dockerin_1_rpt"/>
</dbReference>
<dbReference type="OrthoDB" id="8770471at2"/>
<protein>
    <recommendedName>
        <fullName evidence="4">Dockerin domain-containing protein</fullName>
    </recommendedName>
</protein>
<comment type="caution">
    <text evidence="2">The sequence shown here is derived from an EMBL/GenBank/DDBJ whole genome shotgun (WGS) entry which is preliminary data.</text>
</comment>
<dbReference type="GO" id="GO:0004553">
    <property type="term" value="F:hydrolase activity, hydrolyzing O-glycosyl compounds"/>
    <property type="evidence" value="ECO:0007669"/>
    <property type="project" value="InterPro"/>
</dbReference>
<sequence length="443" mass="46085">MKTFVPCIARCGAALLTAVALLAAAPGHAASPRTDLLSGSNWLASADGVSGWIPAYAPYPNPVTMPNPYLNPQGIRGELMWYWPGPGAPGAGSPHTTAYFRRQLDLPPGPIPQVVALVAADDQMTLKVNGTIIGSYTLAAHKQPNGQPEVVAMDLTPALHSGANQIDIEASDVQAYHYVYVDSYNIAAPTGHVLVALAPVQTSLIGDKDNFHPGDAADVTPKSPHVEALLAALAPRAPSINLDEDAVNQAVGLTHPATLAGGALLTSASVKLHIKMTGDLVDNDVILFNQTAATPEGQVARVVALADLLGFPPQAGAEYTVTWNLARTPIRNAATDSVTGAPDQVVDLLPMLQADGHLDVVLADDTMVDYSELSMTSTSASATAGDLNNDGTVDRDDVNILLQSLNAPASGPNDPRDLDHDGSITALDVRKLVAACTLPLCAK</sequence>
<dbReference type="Gene3D" id="1.10.1330.10">
    <property type="entry name" value="Dockerin domain"/>
    <property type="match status" value="1"/>
</dbReference>
<proteinExistence type="predicted"/>
<dbReference type="InterPro" id="IPR036439">
    <property type="entry name" value="Dockerin_dom_sf"/>
</dbReference>
<organism evidence="2 3">
    <name type="scientific">Duganella callida</name>
    <dbReference type="NCBI Taxonomy" id="2561932"/>
    <lineage>
        <taxon>Bacteria</taxon>
        <taxon>Pseudomonadati</taxon>
        <taxon>Pseudomonadota</taxon>
        <taxon>Betaproteobacteria</taxon>
        <taxon>Burkholderiales</taxon>
        <taxon>Oxalobacteraceae</taxon>
        <taxon>Telluria group</taxon>
        <taxon>Duganella</taxon>
    </lineage>
</organism>
<dbReference type="Proteomes" id="UP000297729">
    <property type="component" value="Unassembled WGS sequence"/>
</dbReference>
<evidence type="ECO:0008006" key="4">
    <source>
        <dbReference type="Google" id="ProtNLM"/>
    </source>
</evidence>
<name>A0A4Y9RZK1_9BURK</name>
<keyword evidence="1" id="KW-0732">Signal</keyword>
<dbReference type="Gene3D" id="2.60.120.260">
    <property type="entry name" value="Galactose-binding domain-like"/>
    <property type="match status" value="1"/>
</dbReference>
<dbReference type="GO" id="GO:0000272">
    <property type="term" value="P:polysaccharide catabolic process"/>
    <property type="evidence" value="ECO:0007669"/>
    <property type="project" value="InterPro"/>
</dbReference>
<accession>A0A4Y9RZK1</accession>
<dbReference type="InterPro" id="IPR018247">
    <property type="entry name" value="EF_Hand_1_Ca_BS"/>
</dbReference>